<evidence type="ECO:0000313" key="2">
    <source>
        <dbReference type="EMBL" id="CAB3977110.1"/>
    </source>
</evidence>
<reference evidence="2" key="1">
    <citation type="submission" date="2020-04" db="EMBL/GenBank/DDBJ databases">
        <authorList>
            <person name="Alioto T."/>
            <person name="Alioto T."/>
            <person name="Gomez Garrido J."/>
        </authorList>
    </citation>
    <scope>NUCLEOTIDE SEQUENCE</scope>
    <source>
        <strain evidence="2">A484AB</strain>
    </source>
</reference>
<evidence type="ECO:0000256" key="1">
    <source>
        <dbReference type="SAM" id="MobiDB-lite"/>
    </source>
</evidence>
<dbReference type="Proteomes" id="UP001152795">
    <property type="component" value="Unassembled WGS sequence"/>
</dbReference>
<evidence type="ECO:0000313" key="3">
    <source>
        <dbReference type="Proteomes" id="UP001152795"/>
    </source>
</evidence>
<sequence>MRTVLPLMTLTDHVIDRIRDQRYKAKMRNALRPHKLQVGDSVIVKQTKVSKLTPTFNPTPLRITEVQDSRITAWEINGTWTITRDASYFRKIGSDTCADNEDDQDASDESDGEMENEDRGNHWRRRVKSLRKCRDHDGQH</sequence>
<organism evidence="2 3">
    <name type="scientific">Paramuricea clavata</name>
    <name type="common">Red gorgonian</name>
    <name type="synonym">Violescent sea-whip</name>
    <dbReference type="NCBI Taxonomy" id="317549"/>
    <lineage>
        <taxon>Eukaryota</taxon>
        <taxon>Metazoa</taxon>
        <taxon>Cnidaria</taxon>
        <taxon>Anthozoa</taxon>
        <taxon>Octocorallia</taxon>
        <taxon>Malacalcyonacea</taxon>
        <taxon>Plexauridae</taxon>
        <taxon>Paramuricea</taxon>
    </lineage>
</organism>
<dbReference type="EMBL" id="CACRXK020000029">
    <property type="protein sequence ID" value="CAB3977110.1"/>
    <property type="molecule type" value="Genomic_DNA"/>
</dbReference>
<gene>
    <name evidence="2" type="ORF">PACLA_8A049531</name>
</gene>
<dbReference type="AlphaFoldDB" id="A0A7D9D520"/>
<accession>A0A7D9D520</accession>
<protein>
    <submittedName>
        <fullName evidence="2">Uncharacterized protein</fullName>
    </submittedName>
</protein>
<feature type="compositionally biased region" description="Acidic residues" evidence="1">
    <location>
        <begin position="98"/>
        <end position="116"/>
    </location>
</feature>
<name>A0A7D9D520_PARCT</name>
<keyword evidence="3" id="KW-1185">Reference proteome</keyword>
<proteinExistence type="predicted"/>
<feature type="region of interest" description="Disordered" evidence="1">
    <location>
        <begin position="94"/>
        <end position="125"/>
    </location>
</feature>
<comment type="caution">
    <text evidence="2">The sequence shown here is derived from an EMBL/GenBank/DDBJ whole genome shotgun (WGS) entry which is preliminary data.</text>
</comment>
<dbReference type="OrthoDB" id="5969539at2759"/>